<dbReference type="Proteomes" id="UP000499080">
    <property type="component" value="Unassembled WGS sequence"/>
</dbReference>
<sequence>DYFPPIGGLRTEIDSHAKTPQNLVWEILYISGGLGGLVVRSRLWGRRVPGSKHDSTEDPTCMEHVAL</sequence>
<accession>A0A4Y2TTF9</accession>
<dbReference type="AlphaFoldDB" id="A0A4Y2TTF9"/>
<feature type="non-terminal residue" evidence="2">
    <location>
        <position position="1"/>
    </location>
</feature>
<dbReference type="EMBL" id="BGPR01031070">
    <property type="protein sequence ID" value="GBO03925.1"/>
    <property type="molecule type" value="Genomic_DNA"/>
</dbReference>
<keyword evidence="3" id="KW-1185">Reference proteome</keyword>
<protein>
    <submittedName>
        <fullName evidence="2">Uncharacterized protein</fullName>
    </submittedName>
</protein>
<gene>
    <name evidence="2" type="ORF">AVEN_73511_1</name>
</gene>
<reference evidence="2 3" key="1">
    <citation type="journal article" date="2019" name="Sci. Rep.">
        <title>Orb-weaving spider Araneus ventricosus genome elucidates the spidroin gene catalogue.</title>
        <authorList>
            <person name="Kono N."/>
            <person name="Nakamura H."/>
            <person name="Ohtoshi R."/>
            <person name="Moran D.A.P."/>
            <person name="Shinohara A."/>
            <person name="Yoshida Y."/>
            <person name="Fujiwara M."/>
            <person name="Mori M."/>
            <person name="Tomita M."/>
            <person name="Arakawa K."/>
        </authorList>
    </citation>
    <scope>NUCLEOTIDE SEQUENCE [LARGE SCALE GENOMIC DNA]</scope>
</reference>
<evidence type="ECO:0000313" key="3">
    <source>
        <dbReference type="Proteomes" id="UP000499080"/>
    </source>
</evidence>
<comment type="caution">
    <text evidence="2">The sequence shown here is derived from an EMBL/GenBank/DDBJ whole genome shotgun (WGS) entry which is preliminary data.</text>
</comment>
<name>A0A4Y2TTF9_ARAVE</name>
<evidence type="ECO:0000313" key="2">
    <source>
        <dbReference type="EMBL" id="GBO03925.1"/>
    </source>
</evidence>
<organism evidence="2 3">
    <name type="scientific">Araneus ventricosus</name>
    <name type="common">Orbweaver spider</name>
    <name type="synonym">Epeira ventricosa</name>
    <dbReference type="NCBI Taxonomy" id="182803"/>
    <lineage>
        <taxon>Eukaryota</taxon>
        <taxon>Metazoa</taxon>
        <taxon>Ecdysozoa</taxon>
        <taxon>Arthropoda</taxon>
        <taxon>Chelicerata</taxon>
        <taxon>Arachnida</taxon>
        <taxon>Araneae</taxon>
        <taxon>Araneomorphae</taxon>
        <taxon>Entelegynae</taxon>
        <taxon>Araneoidea</taxon>
        <taxon>Araneidae</taxon>
        <taxon>Araneus</taxon>
    </lineage>
</organism>
<evidence type="ECO:0000256" key="1">
    <source>
        <dbReference type="SAM" id="MobiDB-lite"/>
    </source>
</evidence>
<proteinExistence type="predicted"/>
<feature type="region of interest" description="Disordered" evidence="1">
    <location>
        <begin position="48"/>
        <end position="67"/>
    </location>
</feature>